<dbReference type="STRING" id="123899.SAMEA3906487_00152"/>
<reference evidence="1 2" key="1">
    <citation type="submission" date="2016-04" db="EMBL/GenBank/DDBJ databases">
        <authorList>
            <consortium name="Pathogen Informatics"/>
        </authorList>
    </citation>
    <scope>NUCLEOTIDE SEQUENCE [LARGE SCALE GENOMIC DNA]</scope>
    <source>
        <strain evidence="1 2">H044680328</strain>
    </source>
</reference>
<dbReference type="KEGG" id="btrm:SAMEA390648700152"/>
<proteinExistence type="predicted"/>
<gene>
    <name evidence="1" type="ORF">SAMEA3906487_00152</name>
</gene>
<dbReference type="RefSeq" id="WP_063491388.1">
    <property type="nucleotide sequence ID" value="NZ_CP016340.1"/>
</dbReference>
<name>A0A157PTH4_9BORD</name>
<evidence type="ECO:0000313" key="1">
    <source>
        <dbReference type="EMBL" id="SAI66216.1"/>
    </source>
</evidence>
<accession>A0A157PTH4</accession>
<protein>
    <submittedName>
        <fullName evidence="1">Uncharacterized protein</fullName>
    </submittedName>
</protein>
<sequence>MKELEQLTEVVMSMHASIVDLQGKVLAQGAALEALCRTLPPQWQPQAARNLQESAEHLLELMDDEPTPPELRERLSLQVAALLEALGQPPGRPAGK</sequence>
<evidence type="ECO:0000313" key="2">
    <source>
        <dbReference type="Proteomes" id="UP000076825"/>
    </source>
</evidence>
<keyword evidence="2" id="KW-1185">Reference proteome</keyword>
<organism evidence="1 2">
    <name type="scientific">Bordetella trematum</name>
    <dbReference type="NCBI Taxonomy" id="123899"/>
    <lineage>
        <taxon>Bacteria</taxon>
        <taxon>Pseudomonadati</taxon>
        <taxon>Pseudomonadota</taxon>
        <taxon>Betaproteobacteria</taxon>
        <taxon>Burkholderiales</taxon>
        <taxon>Alcaligenaceae</taxon>
        <taxon>Bordetella</taxon>
    </lineage>
</organism>
<dbReference type="AlphaFoldDB" id="A0A157PTH4"/>
<dbReference type="Proteomes" id="UP000076825">
    <property type="component" value="Chromosome 1"/>
</dbReference>
<dbReference type="GeneID" id="56588429"/>
<dbReference type="EMBL" id="LT546645">
    <property type="protein sequence ID" value="SAI66216.1"/>
    <property type="molecule type" value="Genomic_DNA"/>
</dbReference>
<dbReference type="PATRIC" id="fig|123899.6.peg.141"/>